<comment type="caution">
    <text evidence="1">The sequence shown here is derived from an EMBL/GenBank/DDBJ whole genome shotgun (WGS) entry which is preliminary data.</text>
</comment>
<gene>
    <name evidence="1" type="ORF">BV22DRAFT_1038231</name>
</gene>
<sequence>MNFVVGTQPLPSCLGDGDLDGDEYSVIPLRDIPSFKSKGICEPAPYIQARKMSLDRPSTTVMVVLAWFIMDLFQAMSVYLS</sequence>
<evidence type="ECO:0000313" key="2">
    <source>
        <dbReference type="Proteomes" id="UP000790709"/>
    </source>
</evidence>
<keyword evidence="2" id="KW-1185">Reference proteome</keyword>
<dbReference type="EMBL" id="MU266511">
    <property type="protein sequence ID" value="KAH7921804.1"/>
    <property type="molecule type" value="Genomic_DNA"/>
</dbReference>
<proteinExistence type="predicted"/>
<reference evidence="1" key="1">
    <citation type="journal article" date="2021" name="New Phytol.">
        <title>Evolutionary innovations through gain and loss of genes in the ectomycorrhizal Boletales.</title>
        <authorList>
            <person name="Wu G."/>
            <person name="Miyauchi S."/>
            <person name="Morin E."/>
            <person name="Kuo A."/>
            <person name="Drula E."/>
            <person name="Varga T."/>
            <person name="Kohler A."/>
            <person name="Feng B."/>
            <person name="Cao Y."/>
            <person name="Lipzen A."/>
            <person name="Daum C."/>
            <person name="Hundley H."/>
            <person name="Pangilinan J."/>
            <person name="Johnson J."/>
            <person name="Barry K."/>
            <person name="LaButti K."/>
            <person name="Ng V."/>
            <person name="Ahrendt S."/>
            <person name="Min B."/>
            <person name="Choi I.G."/>
            <person name="Park H."/>
            <person name="Plett J.M."/>
            <person name="Magnuson J."/>
            <person name="Spatafora J.W."/>
            <person name="Nagy L.G."/>
            <person name="Henrissat B."/>
            <person name="Grigoriev I.V."/>
            <person name="Yang Z.L."/>
            <person name="Xu J."/>
            <person name="Martin F.M."/>
        </authorList>
    </citation>
    <scope>NUCLEOTIDE SEQUENCE</scope>
    <source>
        <strain evidence="1">KUC20120723A-06</strain>
    </source>
</reference>
<protein>
    <submittedName>
        <fullName evidence="1">Uncharacterized protein</fullName>
    </submittedName>
</protein>
<organism evidence="1 2">
    <name type="scientific">Leucogyrophana mollusca</name>
    <dbReference type="NCBI Taxonomy" id="85980"/>
    <lineage>
        <taxon>Eukaryota</taxon>
        <taxon>Fungi</taxon>
        <taxon>Dikarya</taxon>
        <taxon>Basidiomycota</taxon>
        <taxon>Agaricomycotina</taxon>
        <taxon>Agaricomycetes</taxon>
        <taxon>Agaricomycetidae</taxon>
        <taxon>Boletales</taxon>
        <taxon>Boletales incertae sedis</taxon>
        <taxon>Leucogyrophana</taxon>
    </lineage>
</organism>
<name>A0ACB8B8K0_9AGAM</name>
<accession>A0ACB8B8K0</accession>
<dbReference type="Proteomes" id="UP000790709">
    <property type="component" value="Unassembled WGS sequence"/>
</dbReference>
<evidence type="ECO:0000313" key="1">
    <source>
        <dbReference type="EMBL" id="KAH7921804.1"/>
    </source>
</evidence>